<feature type="compositionally biased region" description="Low complexity" evidence="1">
    <location>
        <begin position="251"/>
        <end position="265"/>
    </location>
</feature>
<feature type="compositionally biased region" description="Polar residues" evidence="1">
    <location>
        <begin position="30"/>
        <end position="39"/>
    </location>
</feature>
<feature type="compositionally biased region" description="Acidic residues" evidence="1">
    <location>
        <begin position="137"/>
        <end position="147"/>
    </location>
</feature>
<feature type="compositionally biased region" description="Polar residues" evidence="1">
    <location>
        <begin position="97"/>
        <end position="110"/>
    </location>
</feature>
<evidence type="ECO:0000313" key="3">
    <source>
        <dbReference type="Proteomes" id="UP000242180"/>
    </source>
</evidence>
<sequence>MPEQKASPVDDEVKTENTDMQVDQDDKVKTTSASVTNDAEATMDERQEDTDVEMQEAVKTEVTQPATPSTPPAVAVDNNPSSTTARSDAPTAAVSVESPTRPNEPQTLLSTPEADARAAANEKEAPVHEEKPVENGAVEEELDDGEMSDASSASTIPLDDDERKARQEELARPMSPFRDNAPHEEETAAATEMETANETETIKATGTVAEANVTTNTEAETEAEPQSAAEEGAEPTPSSSPSKDSSSENRPPLASKPSPSDASSSTIDTGSEGKPVKVKLSLQEYLSRRAANQSLSVPDKEKDDPSTSTSTTGADHPPPPVQGSVCNGLPVSDSPMDKEQQPSEAIVNQH</sequence>
<comment type="caution">
    <text evidence="2">The sequence shown here is derived from an EMBL/GenBank/DDBJ whole genome shotgun (WGS) entry which is preliminary data.</text>
</comment>
<dbReference type="EMBL" id="MCGN01000011">
    <property type="protein sequence ID" value="ORY91343.1"/>
    <property type="molecule type" value="Genomic_DNA"/>
</dbReference>
<dbReference type="InParanoid" id="A0A1X2H1P7"/>
<gene>
    <name evidence="2" type="ORF">BCR43DRAFT_498929</name>
</gene>
<accession>A0A1X2H1P7</accession>
<evidence type="ECO:0000256" key="1">
    <source>
        <dbReference type="SAM" id="MobiDB-lite"/>
    </source>
</evidence>
<protein>
    <submittedName>
        <fullName evidence="2">Uncharacterized protein</fullName>
    </submittedName>
</protein>
<reference evidence="2 3" key="1">
    <citation type="submission" date="2016-07" db="EMBL/GenBank/DDBJ databases">
        <title>Pervasive Adenine N6-methylation of Active Genes in Fungi.</title>
        <authorList>
            <consortium name="DOE Joint Genome Institute"/>
            <person name="Mondo S.J."/>
            <person name="Dannebaum R.O."/>
            <person name="Kuo R.C."/>
            <person name="Labutti K."/>
            <person name="Haridas S."/>
            <person name="Kuo A."/>
            <person name="Salamov A."/>
            <person name="Ahrendt S.R."/>
            <person name="Lipzen A."/>
            <person name="Sullivan W."/>
            <person name="Andreopoulos W.B."/>
            <person name="Clum A."/>
            <person name="Lindquist E."/>
            <person name="Daum C."/>
            <person name="Ramamoorthy G.K."/>
            <person name="Gryganskyi A."/>
            <person name="Culley D."/>
            <person name="Magnuson J.K."/>
            <person name="James T.Y."/>
            <person name="O'Malley M.A."/>
            <person name="Stajich J.E."/>
            <person name="Spatafora J.W."/>
            <person name="Visel A."/>
            <person name="Grigoriev I.V."/>
        </authorList>
    </citation>
    <scope>NUCLEOTIDE SEQUENCE [LARGE SCALE GENOMIC DNA]</scope>
    <source>
        <strain evidence="2 3">NRRL 2496</strain>
    </source>
</reference>
<dbReference type="AlphaFoldDB" id="A0A1X2H1P7"/>
<feature type="compositionally biased region" description="Low complexity" evidence="1">
    <location>
        <begin position="62"/>
        <end position="76"/>
    </location>
</feature>
<feature type="compositionally biased region" description="Basic and acidic residues" evidence="1">
    <location>
        <begin position="114"/>
        <end position="133"/>
    </location>
</feature>
<name>A0A1X2H1P7_SYNRA</name>
<dbReference type="Proteomes" id="UP000242180">
    <property type="component" value="Unassembled WGS sequence"/>
</dbReference>
<evidence type="ECO:0000313" key="2">
    <source>
        <dbReference type="EMBL" id="ORY91343.1"/>
    </source>
</evidence>
<feature type="compositionally biased region" description="Basic and acidic residues" evidence="1">
    <location>
        <begin position="161"/>
        <end position="171"/>
    </location>
</feature>
<organism evidence="2 3">
    <name type="scientific">Syncephalastrum racemosum</name>
    <name type="common">Filamentous fungus</name>
    <dbReference type="NCBI Taxonomy" id="13706"/>
    <lineage>
        <taxon>Eukaryota</taxon>
        <taxon>Fungi</taxon>
        <taxon>Fungi incertae sedis</taxon>
        <taxon>Mucoromycota</taxon>
        <taxon>Mucoromycotina</taxon>
        <taxon>Mucoromycetes</taxon>
        <taxon>Mucorales</taxon>
        <taxon>Syncephalastraceae</taxon>
        <taxon>Syncephalastrum</taxon>
    </lineage>
</organism>
<feature type="compositionally biased region" description="Low complexity" evidence="1">
    <location>
        <begin position="235"/>
        <end position="244"/>
    </location>
</feature>
<proteinExistence type="predicted"/>
<keyword evidence="3" id="KW-1185">Reference proteome</keyword>
<feature type="compositionally biased region" description="Low complexity" evidence="1">
    <location>
        <begin position="188"/>
        <end position="218"/>
    </location>
</feature>
<feature type="region of interest" description="Disordered" evidence="1">
    <location>
        <begin position="1"/>
        <end position="350"/>
    </location>
</feature>